<dbReference type="EMBL" id="CP003364">
    <property type="protein sequence ID" value="AGA28128.1"/>
    <property type="molecule type" value="Genomic_DNA"/>
</dbReference>
<dbReference type="AlphaFoldDB" id="L0DH35"/>
<dbReference type="PANTHER" id="PTHR12526:SF510">
    <property type="entry name" value="D-INOSITOL 3-PHOSPHATE GLYCOSYLTRANSFERASE"/>
    <property type="match status" value="1"/>
</dbReference>
<feature type="domain" description="Glycosyltransferase subfamily 4-like N-terminal" evidence="3">
    <location>
        <begin position="12"/>
        <end position="172"/>
    </location>
</feature>
<dbReference type="InterPro" id="IPR028098">
    <property type="entry name" value="Glyco_trans_4-like_N"/>
</dbReference>
<dbReference type="RefSeq" id="WP_015247262.1">
    <property type="nucleotide sequence ID" value="NC_019892.1"/>
</dbReference>
<keyword evidence="1" id="KW-0328">Glycosyltransferase</keyword>
<dbReference type="eggNOG" id="COG0438">
    <property type="taxonomic scope" value="Bacteria"/>
</dbReference>
<dbReference type="GO" id="GO:0016757">
    <property type="term" value="F:glycosyltransferase activity"/>
    <property type="evidence" value="ECO:0007669"/>
    <property type="project" value="UniProtKB-KW"/>
</dbReference>
<sequence>MKVLFLNRSVDIGGAERQLVSTAVGLRQRGHDVAVAVFYAGYPYERELHEAGVPLFDLGKSGRWDLAGFMLRLTRLLRRERPDVLYAFKGEANILGALARPFMKAKLVWGVRSSDIDLGDYDFGARVAYRLECALAGTPDLIIANSRFGLDYARSNGFPEGRSVVIPNGFDAGRFRCDPAARQRFREEIGVPADALLIGKVGRIDPVKDYGTFLKAAAHLAATRSDLRFVCVAPGEGAYADAMRGLAEELALTSRLTWCGARSDMANVYNALDVLVSSSRSEGFPNVIGEAMACGTPCVVTDVGDAAWIVGDCGEVVVAGDPEALAVATTRMLGRIAAGDVTSKRVRDRLVAEFSRDRLLDATEAALVPLGAKAASR</sequence>
<evidence type="ECO:0000313" key="5">
    <source>
        <dbReference type="Proteomes" id="UP000010798"/>
    </source>
</evidence>
<dbReference type="Pfam" id="PF13439">
    <property type="entry name" value="Glyco_transf_4"/>
    <property type="match status" value="1"/>
</dbReference>
<dbReference type="Proteomes" id="UP000010798">
    <property type="component" value="Chromosome"/>
</dbReference>
<evidence type="ECO:0000259" key="3">
    <source>
        <dbReference type="Pfam" id="PF13439"/>
    </source>
</evidence>
<protein>
    <submittedName>
        <fullName evidence="4">Glycosyltransferase</fullName>
    </submittedName>
</protein>
<name>L0DH35_SINAD</name>
<reference evidence="4 5" key="1">
    <citation type="submission" date="2012-02" db="EMBL/GenBank/DDBJ databases">
        <title>Complete sequence of chromosome of Singulisphaera acidiphila DSM 18658.</title>
        <authorList>
            <consortium name="US DOE Joint Genome Institute (JGI-PGF)"/>
            <person name="Lucas S."/>
            <person name="Copeland A."/>
            <person name="Lapidus A."/>
            <person name="Glavina del Rio T."/>
            <person name="Dalin E."/>
            <person name="Tice H."/>
            <person name="Bruce D."/>
            <person name="Goodwin L."/>
            <person name="Pitluck S."/>
            <person name="Peters L."/>
            <person name="Ovchinnikova G."/>
            <person name="Chertkov O."/>
            <person name="Kyrpides N."/>
            <person name="Mavromatis K."/>
            <person name="Ivanova N."/>
            <person name="Brettin T."/>
            <person name="Detter J.C."/>
            <person name="Han C."/>
            <person name="Larimer F."/>
            <person name="Land M."/>
            <person name="Hauser L."/>
            <person name="Markowitz V."/>
            <person name="Cheng J.-F."/>
            <person name="Hugenholtz P."/>
            <person name="Woyke T."/>
            <person name="Wu D."/>
            <person name="Tindall B."/>
            <person name="Pomrenke H."/>
            <person name="Brambilla E."/>
            <person name="Klenk H.-P."/>
            <person name="Eisen J.A."/>
        </authorList>
    </citation>
    <scope>NUCLEOTIDE SEQUENCE [LARGE SCALE GENOMIC DNA]</scope>
    <source>
        <strain evidence="5">ATCC BAA-1392 / DSM 18658 / VKM B-2454 / MOB10</strain>
    </source>
</reference>
<dbReference type="Gene3D" id="3.40.50.2000">
    <property type="entry name" value="Glycogen Phosphorylase B"/>
    <property type="match status" value="2"/>
</dbReference>
<dbReference type="Pfam" id="PF13692">
    <property type="entry name" value="Glyco_trans_1_4"/>
    <property type="match status" value="1"/>
</dbReference>
<organism evidence="4 5">
    <name type="scientific">Singulisphaera acidiphila (strain ATCC BAA-1392 / DSM 18658 / VKM B-2454 / MOB10)</name>
    <dbReference type="NCBI Taxonomy" id="886293"/>
    <lineage>
        <taxon>Bacteria</taxon>
        <taxon>Pseudomonadati</taxon>
        <taxon>Planctomycetota</taxon>
        <taxon>Planctomycetia</taxon>
        <taxon>Isosphaerales</taxon>
        <taxon>Isosphaeraceae</taxon>
        <taxon>Singulisphaera</taxon>
    </lineage>
</organism>
<dbReference type="SUPFAM" id="SSF53756">
    <property type="entry name" value="UDP-Glycosyltransferase/glycogen phosphorylase"/>
    <property type="match status" value="1"/>
</dbReference>
<gene>
    <name evidence="4" type="ordered locus">Sinac_3900</name>
</gene>
<keyword evidence="5" id="KW-1185">Reference proteome</keyword>
<proteinExistence type="predicted"/>
<keyword evidence="2 4" id="KW-0808">Transferase</keyword>
<evidence type="ECO:0000256" key="1">
    <source>
        <dbReference type="ARBA" id="ARBA00022676"/>
    </source>
</evidence>
<dbReference type="KEGG" id="saci:Sinac_3900"/>
<dbReference type="STRING" id="886293.Sinac_3900"/>
<dbReference type="PANTHER" id="PTHR12526">
    <property type="entry name" value="GLYCOSYLTRANSFERASE"/>
    <property type="match status" value="1"/>
</dbReference>
<dbReference type="OrthoDB" id="9795746at2"/>
<dbReference type="HOGENOM" id="CLU_009583_0_3_0"/>
<evidence type="ECO:0000313" key="4">
    <source>
        <dbReference type="EMBL" id="AGA28128.1"/>
    </source>
</evidence>
<accession>L0DH35</accession>
<evidence type="ECO:0000256" key="2">
    <source>
        <dbReference type="ARBA" id="ARBA00022679"/>
    </source>
</evidence>